<gene>
    <name evidence="2" type="ORF">ACFQGB_02750</name>
</gene>
<keyword evidence="1" id="KW-1133">Transmembrane helix</keyword>
<feature type="transmembrane region" description="Helical" evidence="1">
    <location>
        <begin position="122"/>
        <end position="145"/>
    </location>
</feature>
<organism evidence="2 3">
    <name type="scientific">Halorubellus litoreus</name>
    <dbReference type="NCBI Taxonomy" id="755308"/>
    <lineage>
        <taxon>Archaea</taxon>
        <taxon>Methanobacteriati</taxon>
        <taxon>Methanobacteriota</taxon>
        <taxon>Stenosarchaea group</taxon>
        <taxon>Halobacteria</taxon>
        <taxon>Halobacteriales</taxon>
        <taxon>Halorubellaceae</taxon>
        <taxon>Halorubellus</taxon>
    </lineage>
</organism>
<dbReference type="AlphaFoldDB" id="A0ABD5VAA4"/>
<keyword evidence="1" id="KW-0472">Membrane</keyword>
<protein>
    <submittedName>
        <fullName evidence="2">Uncharacterized protein</fullName>
    </submittedName>
</protein>
<keyword evidence="1" id="KW-0812">Transmembrane</keyword>
<keyword evidence="3" id="KW-1185">Reference proteome</keyword>
<reference evidence="2 3" key="1">
    <citation type="journal article" date="2019" name="Int. J. Syst. Evol. Microbiol.">
        <title>The Global Catalogue of Microorganisms (GCM) 10K type strain sequencing project: providing services to taxonomists for standard genome sequencing and annotation.</title>
        <authorList>
            <consortium name="The Broad Institute Genomics Platform"/>
            <consortium name="The Broad Institute Genome Sequencing Center for Infectious Disease"/>
            <person name="Wu L."/>
            <person name="Ma J."/>
        </authorList>
    </citation>
    <scope>NUCLEOTIDE SEQUENCE [LARGE SCALE GENOMIC DNA]</scope>
    <source>
        <strain evidence="2 3">GX26</strain>
    </source>
</reference>
<comment type="caution">
    <text evidence="2">The sequence shown here is derived from an EMBL/GenBank/DDBJ whole genome shotgun (WGS) entry which is preliminary data.</text>
</comment>
<dbReference type="Proteomes" id="UP001596395">
    <property type="component" value="Unassembled WGS sequence"/>
</dbReference>
<accession>A0ABD5VAA4</accession>
<feature type="transmembrane region" description="Helical" evidence="1">
    <location>
        <begin position="86"/>
        <end position="110"/>
    </location>
</feature>
<dbReference type="EMBL" id="JBHSXN010000001">
    <property type="protein sequence ID" value="MFC6951773.1"/>
    <property type="molecule type" value="Genomic_DNA"/>
</dbReference>
<evidence type="ECO:0000313" key="2">
    <source>
        <dbReference type="EMBL" id="MFC6951773.1"/>
    </source>
</evidence>
<evidence type="ECO:0000313" key="3">
    <source>
        <dbReference type="Proteomes" id="UP001596395"/>
    </source>
</evidence>
<sequence length="150" mass="15829">MVASWRVARGTLLVASLAVFAALAWTAWPLDLSGVPLHRYAGFAAAGAFLWATSGYVVRWALRFAGTDSDAGDADTGRAIGKVENALVLTLVLTGAYTALGLVFTAKSIVRWQDMDSENTTYYLTGSVANFTYSLLVGVAALAVFGPSPF</sequence>
<dbReference type="RefSeq" id="WP_336348788.1">
    <property type="nucleotide sequence ID" value="NZ_JAZAQL010000001.1"/>
</dbReference>
<feature type="transmembrane region" description="Helical" evidence="1">
    <location>
        <begin position="40"/>
        <end position="58"/>
    </location>
</feature>
<proteinExistence type="predicted"/>
<evidence type="ECO:0000256" key="1">
    <source>
        <dbReference type="SAM" id="Phobius"/>
    </source>
</evidence>
<name>A0ABD5VAA4_9EURY</name>